<dbReference type="GO" id="GO:0004197">
    <property type="term" value="F:cysteine-type endopeptidase activity"/>
    <property type="evidence" value="ECO:0007669"/>
    <property type="project" value="InterPro"/>
</dbReference>
<keyword evidence="2" id="KW-0479">Metal-binding</keyword>
<evidence type="ECO:0000313" key="13">
    <source>
        <dbReference type="Proteomes" id="UP000838878"/>
    </source>
</evidence>
<dbReference type="AlphaFoldDB" id="A0A8J9VT68"/>
<comment type="similarity">
    <text evidence="1 7">Belongs to the peptidase C14A family.</text>
</comment>
<protein>
    <submittedName>
        <fullName evidence="12">Uncharacterized protein</fullName>
    </submittedName>
</protein>
<evidence type="ECO:0000256" key="1">
    <source>
        <dbReference type="ARBA" id="ARBA00010134"/>
    </source>
</evidence>
<dbReference type="InterPro" id="IPR002138">
    <property type="entry name" value="Pept_C14_p10"/>
</dbReference>
<dbReference type="InterPro" id="IPR029030">
    <property type="entry name" value="Caspase-like_dom_sf"/>
</dbReference>
<evidence type="ECO:0000256" key="5">
    <source>
        <dbReference type="ARBA" id="ARBA00023125"/>
    </source>
</evidence>
<dbReference type="GO" id="GO:0003677">
    <property type="term" value="F:DNA binding"/>
    <property type="evidence" value="ECO:0007669"/>
    <property type="project" value="UniProtKB-UniRule"/>
</dbReference>
<dbReference type="InterPro" id="IPR052039">
    <property type="entry name" value="Caspase-related_regulators"/>
</dbReference>
<dbReference type="Gene3D" id="3.40.50.1460">
    <property type="match status" value="1"/>
</dbReference>
<dbReference type="PROSITE" id="PS50950">
    <property type="entry name" value="ZF_THAP"/>
    <property type="match status" value="1"/>
</dbReference>
<accession>A0A8J9VT68</accession>
<name>A0A8J9VT68_9NEOP</name>
<dbReference type="SMART" id="SM00115">
    <property type="entry name" value="CASc"/>
    <property type="match status" value="1"/>
</dbReference>
<dbReference type="PROSITE" id="PS01122">
    <property type="entry name" value="CASPASE_CYS"/>
    <property type="match status" value="1"/>
</dbReference>
<dbReference type="InterPro" id="IPR011600">
    <property type="entry name" value="Pept_C14_caspase"/>
</dbReference>
<reference evidence="12" key="1">
    <citation type="submission" date="2021-12" db="EMBL/GenBank/DDBJ databases">
        <authorList>
            <person name="Martin H S."/>
        </authorList>
    </citation>
    <scope>NUCLEOTIDE SEQUENCE</scope>
</reference>
<sequence length="510" mass="58684">MPQCVFKSCKNNARKRNFSAGVSYFRFPSNPHTCAEWISIVAKERKEEFYKPAKTSVICSDHFDKSDIFGNTNRRRVLKTAVPKLQLRNEENYWDGDLKAPPIISDEDSESEGISIKEEKADDSSESVLSEPTVYNTRALDKFAATYKLETFEKNFLVIFNQENINGYLPREGTEKDVEALQKTFSQFGFEVYEHKDFTKDEIMEELKIFNEKDFTDYGCVAVAVLTHGSDGGLLRAKDMQYSETEIIKHFKTVKNITLITKPKILIIQACRGTGQIKGVVARQAMIVHKDLDQQDEAYTLPLESDILVLHSSYPGNPSHRVNLFGSWYIQTLCAEINKNARKMDLEAIITDVKRKVAIDMGHEVYNRQTEEWDINKQMPVLMSTLIRKLYLRKFGQNPTFADDNTEDTEVEPPSPMLVTFESCSCYLDHFVYLQKCLRYIVEENPDDKVAKSYLDICDTFGEGSQFNIAKEKMTQLISDHLSSTAQHSEYFKYLYINTAKPIEERLVQL</sequence>
<keyword evidence="13" id="KW-1185">Reference proteome</keyword>
<dbReference type="Proteomes" id="UP000838878">
    <property type="component" value="Chromosome 12"/>
</dbReference>
<evidence type="ECO:0000259" key="11">
    <source>
        <dbReference type="PROSITE" id="PS50950"/>
    </source>
</evidence>
<dbReference type="SUPFAM" id="SSF52129">
    <property type="entry name" value="Caspase-like"/>
    <property type="match status" value="1"/>
</dbReference>
<evidence type="ECO:0000259" key="9">
    <source>
        <dbReference type="PROSITE" id="PS50207"/>
    </source>
</evidence>
<evidence type="ECO:0000256" key="8">
    <source>
        <dbReference type="SAM" id="MobiDB-lite"/>
    </source>
</evidence>
<evidence type="ECO:0000313" key="12">
    <source>
        <dbReference type="EMBL" id="CAH0717957.1"/>
    </source>
</evidence>
<evidence type="ECO:0000256" key="2">
    <source>
        <dbReference type="ARBA" id="ARBA00022723"/>
    </source>
</evidence>
<evidence type="ECO:0000256" key="4">
    <source>
        <dbReference type="ARBA" id="ARBA00022833"/>
    </source>
</evidence>
<dbReference type="Gene3D" id="6.20.210.20">
    <property type="entry name" value="THAP domain"/>
    <property type="match status" value="1"/>
</dbReference>
<keyword evidence="3 6" id="KW-0863">Zinc-finger</keyword>
<dbReference type="InterPro" id="IPR015917">
    <property type="entry name" value="Pept_C14A"/>
</dbReference>
<gene>
    <name evidence="12" type="ORF">BINO364_LOCUS4504</name>
</gene>
<feature type="domain" description="Caspase family p10" evidence="9">
    <location>
        <begin position="297"/>
        <end position="394"/>
    </location>
</feature>
<dbReference type="GO" id="GO:0006508">
    <property type="term" value="P:proteolysis"/>
    <property type="evidence" value="ECO:0007669"/>
    <property type="project" value="InterPro"/>
</dbReference>
<feature type="domain" description="THAP-type" evidence="11">
    <location>
        <begin position="1"/>
        <end position="86"/>
    </location>
</feature>
<dbReference type="PROSITE" id="PS50207">
    <property type="entry name" value="CASPASE_P10"/>
    <property type="match status" value="1"/>
</dbReference>
<proteinExistence type="inferred from homology"/>
<dbReference type="PANTHER" id="PTHR22576:SF41">
    <property type="entry name" value="CASPASE 14, APOPTOSIS-RELATED CYSTEINE PEPTIDASE"/>
    <property type="match status" value="1"/>
</dbReference>
<feature type="region of interest" description="Disordered" evidence="8">
    <location>
        <begin position="103"/>
        <end position="129"/>
    </location>
</feature>
<evidence type="ECO:0000259" key="10">
    <source>
        <dbReference type="PROSITE" id="PS50208"/>
    </source>
</evidence>
<dbReference type="InterPro" id="IPR006612">
    <property type="entry name" value="THAP_Znf"/>
</dbReference>
<keyword evidence="4" id="KW-0862">Zinc</keyword>
<dbReference type="SUPFAM" id="SSF57716">
    <property type="entry name" value="Glucocorticoid receptor-like (DNA-binding domain)"/>
    <property type="match status" value="1"/>
</dbReference>
<dbReference type="OrthoDB" id="6114029at2759"/>
<dbReference type="SMART" id="SM00692">
    <property type="entry name" value="DM3"/>
    <property type="match status" value="1"/>
</dbReference>
<evidence type="ECO:0000256" key="3">
    <source>
        <dbReference type="ARBA" id="ARBA00022771"/>
    </source>
</evidence>
<dbReference type="PANTHER" id="PTHR22576">
    <property type="entry name" value="MUCOSA ASSOCIATED LYMPHOID TISSUE LYMPHOMA TRANSLOCATION PROTEIN 1/PARACASPASE"/>
    <property type="match status" value="1"/>
</dbReference>
<keyword evidence="5 6" id="KW-0238">DNA-binding</keyword>
<feature type="non-terminal residue" evidence="12">
    <location>
        <position position="510"/>
    </location>
</feature>
<dbReference type="InterPro" id="IPR033139">
    <property type="entry name" value="Caspase_cys_AS"/>
</dbReference>
<dbReference type="EMBL" id="OV170232">
    <property type="protein sequence ID" value="CAH0717957.1"/>
    <property type="molecule type" value="Genomic_DNA"/>
</dbReference>
<dbReference type="Gene3D" id="3.30.70.1470">
    <property type="entry name" value="Caspase-like"/>
    <property type="match status" value="1"/>
</dbReference>
<dbReference type="PROSITE" id="PS50208">
    <property type="entry name" value="CASPASE_P20"/>
    <property type="match status" value="1"/>
</dbReference>
<evidence type="ECO:0000256" key="7">
    <source>
        <dbReference type="RuleBase" id="RU003971"/>
    </source>
</evidence>
<dbReference type="GO" id="GO:0008270">
    <property type="term" value="F:zinc ion binding"/>
    <property type="evidence" value="ECO:0007669"/>
    <property type="project" value="UniProtKB-KW"/>
</dbReference>
<organism evidence="12 13">
    <name type="scientific">Brenthis ino</name>
    <name type="common">lesser marbled fritillary</name>
    <dbReference type="NCBI Taxonomy" id="405034"/>
    <lineage>
        <taxon>Eukaryota</taxon>
        <taxon>Metazoa</taxon>
        <taxon>Ecdysozoa</taxon>
        <taxon>Arthropoda</taxon>
        <taxon>Hexapoda</taxon>
        <taxon>Insecta</taxon>
        <taxon>Pterygota</taxon>
        <taxon>Neoptera</taxon>
        <taxon>Endopterygota</taxon>
        <taxon>Lepidoptera</taxon>
        <taxon>Glossata</taxon>
        <taxon>Ditrysia</taxon>
        <taxon>Papilionoidea</taxon>
        <taxon>Nymphalidae</taxon>
        <taxon>Heliconiinae</taxon>
        <taxon>Argynnini</taxon>
        <taxon>Brenthis</taxon>
    </lineage>
</organism>
<dbReference type="Pfam" id="PF05485">
    <property type="entry name" value="THAP"/>
    <property type="match status" value="1"/>
</dbReference>
<dbReference type="InterPro" id="IPR038441">
    <property type="entry name" value="THAP_Znf_sf"/>
</dbReference>
<evidence type="ECO:0000256" key="6">
    <source>
        <dbReference type="PROSITE-ProRule" id="PRU00309"/>
    </source>
</evidence>
<dbReference type="SMART" id="SM00980">
    <property type="entry name" value="THAP"/>
    <property type="match status" value="1"/>
</dbReference>
<feature type="domain" description="Caspase family p20" evidence="10">
    <location>
        <begin position="153"/>
        <end position="275"/>
    </location>
</feature>
<dbReference type="Pfam" id="PF00656">
    <property type="entry name" value="Peptidase_C14"/>
    <property type="match status" value="1"/>
</dbReference>
<dbReference type="InterPro" id="IPR001309">
    <property type="entry name" value="Pept_C14_p20"/>
</dbReference>